<keyword evidence="3" id="KW-1185">Reference proteome</keyword>
<dbReference type="InterPro" id="IPR013108">
    <property type="entry name" value="Amidohydro_3"/>
</dbReference>
<proteinExistence type="predicted"/>
<comment type="caution">
    <text evidence="2">The sequence shown here is derived from an EMBL/GenBank/DDBJ whole genome shotgun (WGS) entry which is preliminary data.</text>
</comment>
<dbReference type="SUPFAM" id="SSF51556">
    <property type="entry name" value="Metallo-dependent hydrolases"/>
    <property type="match status" value="1"/>
</dbReference>
<dbReference type="Proteomes" id="UP001596620">
    <property type="component" value="Unassembled WGS sequence"/>
</dbReference>
<gene>
    <name evidence="2" type="ORF">ACFQU8_10250</name>
</gene>
<accession>A0ABW2UUQ1</accession>
<evidence type="ECO:0000313" key="2">
    <source>
        <dbReference type="EMBL" id="MFC7747604.1"/>
    </source>
</evidence>
<feature type="domain" description="Amidohydrolase 3" evidence="1">
    <location>
        <begin position="112"/>
        <end position="401"/>
    </location>
</feature>
<dbReference type="PANTHER" id="PTHR32027:SF9">
    <property type="entry name" value="BLL3847 PROTEIN"/>
    <property type="match status" value="1"/>
</dbReference>
<dbReference type="CDD" id="cd01293">
    <property type="entry name" value="Bact_CD"/>
    <property type="match status" value="1"/>
</dbReference>
<name>A0ABW2UUQ1_9BACI</name>
<dbReference type="SUPFAM" id="SSF51338">
    <property type="entry name" value="Composite domain of metallo-dependent hydrolases"/>
    <property type="match status" value="1"/>
</dbReference>
<dbReference type="EMBL" id="JBHTGR010000050">
    <property type="protein sequence ID" value="MFC7747604.1"/>
    <property type="molecule type" value="Genomic_DNA"/>
</dbReference>
<evidence type="ECO:0000259" key="1">
    <source>
        <dbReference type="Pfam" id="PF07969"/>
    </source>
</evidence>
<dbReference type="Pfam" id="PF07969">
    <property type="entry name" value="Amidohydro_3"/>
    <property type="match status" value="1"/>
</dbReference>
<dbReference type="InterPro" id="IPR032466">
    <property type="entry name" value="Metal_Hydrolase"/>
</dbReference>
<dbReference type="InterPro" id="IPR011059">
    <property type="entry name" value="Metal-dep_hydrolase_composite"/>
</dbReference>
<evidence type="ECO:0000313" key="3">
    <source>
        <dbReference type="Proteomes" id="UP001596620"/>
    </source>
</evidence>
<dbReference type="Gene3D" id="3.20.20.140">
    <property type="entry name" value="Metal-dependent hydrolases"/>
    <property type="match status" value="1"/>
</dbReference>
<dbReference type="NCBIfam" id="NF005312">
    <property type="entry name" value="PRK06846.1"/>
    <property type="match status" value="1"/>
</dbReference>
<protein>
    <submittedName>
        <fullName evidence="2">Amidohydrolase</fullName>
    </submittedName>
</protein>
<reference evidence="3" key="1">
    <citation type="journal article" date="2019" name="Int. J. Syst. Evol. Microbiol.">
        <title>The Global Catalogue of Microorganisms (GCM) 10K type strain sequencing project: providing services to taxonomists for standard genome sequencing and annotation.</title>
        <authorList>
            <consortium name="The Broad Institute Genomics Platform"/>
            <consortium name="The Broad Institute Genome Sequencing Center for Infectious Disease"/>
            <person name="Wu L."/>
            <person name="Ma J."/>
        </authorList>
    </citation>
    <scope>NUCLEOTIDE SEQUENCE [LARGE SCALE GENOMIC DNA]</scope>
    <source>
        <strain evidence="3">JCM 30234</strain>
    </source>
</reference>
<organism evidence="2 3">
    <name type="scientific">Lentibacillus kimchii</name>
    <dbReference type="NCBI Taxonomy" id="1542911"/>
    <lineage>
        <taxon>Bacteria</taxon>
        <taxon>Bacillati</taxon>
        <taxon>Bacillota</taxon>
        <taxon>Bacilli</taxon>
        <taxon>Bacillales</taxon>
        <taxon>Bacillaceae</taxon>
        <taxon>Lentibacillus</taxon>
    </lineage>
</organism>
<dbReference type="Gene3D" id="2.30.40.10">
    <property type="entry name" value="Urease, subunit C, domain 1"/>
    <property type="match status" value="1"/>
</dbReference>
<dbReference type="PANTHER" id="PTHR32027">
    <property type="entry name" value="CYTOSINE DEAMINASE"/>
    <property type="match status" value="1"/>
</dbReference>
<dbReference type="InterPro" id="IPR052349">
    <property type="entry name" value="Metallo-hydrolase_Enzymes"/>
</dbReference>
<sequence length="406" mass="43852">MTTAFWLTNALLETGYQTFQGRITGTATDLFNLLIEDGKVSQVVPAADSLTDDLPQTDAGGLLLIPSFIEKHCHLDKTLLGDQWRSVTLVDSIFERFDIEKNVLSSLETTTQTRAEKLLNCYASSGVTHVRSHVDIYPEAGLTNLEEVQKALETYEGQLSSELVAFPQHGLLRSGAQDLVRDALRNGADYVGGVDPAMVDGDIETSLQTTVELAATENAGIDLHLHDAGHLGIFTMQRLAQLTKEAGLQGNVSVSHAFGLGDIPVSQAAEMAEQLQEAGIAIISNVPIDGRFPPLPLLAGRGVNVALGCDNIFDVWSPFGNGDVLERANRLAEVSQWVDERSLSQTLSFITGGKTPLNEAGEQVWPHIGDEASFTFADATCSAEVVARRRERLVTMFQGNVISGSF</sequence>
<dbReference type="RefSeq" id="WP_382359576.1">
    <property type="nucleotide sequence ID" value="NZ_JBHTGR010000050.1"/>
</dbReference>